<reference evidence="1 2" key="1">
    <citation type="submission" date="2020-05" db="EMBL/GenBank/DDBJ databases">
        <title>Identification and distribution of gene clusters putatively required for synthesis of sphingolipid metabolism inhibitors in phylogenetically diverse species of the filamentous fungus Fusarium.</title>
        <authorList>
            <person name="Kim H.-S."/>
            <person name="Busman M."/>
            <person name="Brown D.W."/>
            <person name="Divon H."/>
            <person name="Uhlig S."/>
            <person name="Proctor R.H."/>
        </authorList>
    </citation>
    <scope>NUCLEOTIDE SEQUENCE [LARGE SCALE GENOMIC DNA]</scope>
    <source>
        <strain evidence="1 2">NRRL 13617</strain>
    </source>
</reference>
<dbReference type="AlphaFoldDB" id="A0A8H5ILB7"/>
<keyword evidence="2" id="KW-1185">Reference proteome</keyword>
<dbReference type="EMBL" id="JAAOAQ010000636">
    <property type="protein sequence ID" value="KAF5538826.1"/>
    <property type="molecule type" value="Genomic_DNA"/>
</dbReference>
<dbReference type="OrthoDB" id="5224238at2759"/>
<dbReference type="InterPro" id="IPR036047">
    <property type="entry name" value="F-box-like_dom_sf"/>
</dbReference>
<evidence type="ECO:0000313" key="2">
    <source>
        <dbReference type="Proteomes" id="UP000582016"/>
    </source>
</evidence>
<gene>
    <name evidence="1" type="ORF">FPHYL_12441</name>
</gene>
<sequence>MEHHEPLASSSSSQSQSQPRLTHLPYELINHIGAFLSSRDLKNFRLSCKTIAECTKPLLALANFDGVPWRKDGERLNHLSLVPSCTRRIHAVKFNMARLVEEEVEYATSRIINANELHRAWGPYLETQDIFLEPIELPLDLVVPAIMRLPNLDSVCLTWTQCPWKGYRAIDDVFSSEESMELAGDEILESQQAILDALLRRNVPLKSLTIEPIMHPYIKLPSTLDPRVSTVFGSVTQLHLHLKYDVISFKPDRLDYFISMMPNIRDLKVHSTPVEFEASDVDFYIKKRLPHLEKIDLSCLHINFVHFVRLIIEHGSTLKEVDLQSIYGWCDPFSSTDIDWDFIFKLMREKLEVLETVRINGRFSDNVGWYQIFFRNDVPAVDTIVRIMGEKSSRLERYILEGGEYPQPLWRI</sequence>
<evidence type="ECO:0000313" key="1">
    <source>
        <dbReference type="EMBL" id="KAF5538826.1"/>
    </source>
</evidence>
<organism evidence="1 2">
    <name type="scientific">Fusarium phyllophilum</name>
    <dbReference type="NCBI Taxonomy" id="47803"/>
    <lineage>
        <taxon>Eukaryota</taxon>
        <taxon>Fungi</taxon>
        <taxon>Dikarya</taxon>
        <taxon>Ascomycota</taxon>
        <taxon>Pezizomycotina</taxon>
        <taxon>Sordariomycetes</taxon>
        <taxon>Hypocreomycetidae</taxon>
        <taxon>Hypocreales</taxon>
        <taxon>Nectriaceae</taxon>
        <taxon>Fusarium</taxon>
        <taxon>Fusarium fujikuroi species complex</taxon>
    </lineage>
</organism>
<proteinExistence type="predicted"/>
<protein>
    <recommendedName>
        <fullName evidence="3">F-box domain-containing protein</fullName>
    </recommendedName>
</protein>
<accession>A0A8H5ILB7</accession>
<dbReference type="SUPFAM" id="SSF81383">
    <property type="entry name" value="F-box domain"/>
    <property type="match status" value="1"/>
</dbReference>
<dbReference type="Proteomes" id="UP000582016">
    <property type="component" value="Unassembled WGS sequence"/>
</dbReference>
<evidence type="ECO:0008006" key="3">
    <source>
        <dbReference type="Google" id="ProtNLM"/>
    </source>
</evidence>
<comment type="caution">
    <text evidence="1">The sequence shown here is derived from an EMBL/GenBank/DDBJ whole genome shotgun (WGS) entry which is preliminary data.</text>
</comment>
<name>A0A8H5ILB7_9HYPO</name>